<evidence type="ECO:0000259" key="2">
    <source>
        <dbReference type="Pfam" id="PF07969"/>
    </source>
</evidence>
<dbReference type="Gene3D" id="2.30.40.10">
    <property type="entry name" value="Urease, subunit C, domain 1"/>
    <property type="match status" value="1"/>
</dbReference>
<dbReference type="InterPro" id="IPR033932">
    <property type="entry name" value="YtcJ-like"/>
</dbReference>
<dbReference type="EMBL" id="DRQG01000084">
    <property type="protein sequence ID" value="HGY55792.1"/>
    <property type="molecule type" value="Genomic_DNA"/>
</dbReference>
<feature type="chain" id="PRO_5030751024" evidence="1">
    <location>
        <begin position="30"/>
        <end position="583"/>
    </location>
</feature>
<dbReference type="Gene3D" id="3.20.20.140">
    <property type="entry name" value="Metal-dependent hydrolases"/>
    <property type="match status" value="1"/>
</dbReference>
<dbReference type="InterPro" id="IPR011059">
    <property type="entry name" value="Metal-dep_hydrolase_composite"/>
</dbReference>
<dbReference type="InterPro" id="IPR013108">
    <property type="entry name" value="Amidohydro_3"/>
</dbReference>
<dbReference type="SUPFAM" id="SSF51556">
    <property type="entry name" value="Metallo-dependent hydrolases"/>
    <property type="match status" value="1"/>
</dbReference>
<dbReference type="PANTHER" id="PTHR22642:SF2">
    <property type="entry name" value="PROTEIN LONG AFTER FAR-RED 3"/>
    <property type="match status" value="1"/>
</dbReference>
<protein>
    <submittedName>
        <fullName evidence="3">Amidohydrolase</fullName>
    </submittedName>
</protein>
<dbReference type="Gene3D" id="3.10.310.70">
    <property type="match status" value="1"/>
</dbReference>
<reference evidence="3" key="1">
    <citation type="journal article" date="2020" name="mSystems">
        <title>Genome- and Community-Level Interaction Insights into Carbon Utilization and Element Cycling Functions of Hydrothermarchaeota in Hydrothermal Sediment.</title>
        <authorList>
            <person name="Zhou Z."/>
            <person name="Liu Y."/>
            <person name="Xu W."/>
            <person name="Pan J."/>
            <person name="Luo Z.H."/>
            <person name="Li M."/>
        </authorList>
    </citation>
    <scope>NUCLEOTIDE SEQUENCE [LARGE SCALE GENOMIC DNA]</scope>
    <source>
        <strain evidence="3">HyVt-577</strain>
    </source>
</reference>
<dbReference type="CDD" id="cd01300">
    <property type="entry name" value="YtcJ_like"/>
    <property type="match status" value="1"/>
</dbReference>
<keyword evidence="1" id="KW-0732">Signal</keyword>
<organism evidence="3">
    <name type="scientific">Caldithrix abyssi</name>
    <dbReference type="NCBI Taxonomy" id="187145"/>
    <lineage>
        <taxon>Bacteria</taxon>
        <taxon>Pseudomonadati</taxon>
        <taxon>Calditrichota</taxon>
        <taxon>Calditrichia</taxon>
        <taxon>Calditrichales</taxon>
        <taxon>Calditrichaceae</taxon>
        <taxon>Caldithrix</taxon>
    </lineage>
</organism>
<evidence type="ECO:0000313" key="3">
    <source>
        <dbReference type="EMBL" id="HGY55792.1"/>
    </source>
</evidence>
<dbReference type="SUPFAM" id="SSF51338">
    <property type="entry name" value="Composite domain of metallo-dependent hydrolases"/>
    <property type="match status" value="1"/>
</dbReference>
<proteinExistence type="predicted"/>
<sequence>MKTKYSKMMTALFGIILIAVFGMTVHAHAQSAPTVVYTAKKIITMEQSLPEAKAVAVRDGKIIAVGNLEEVKNKLGRQEYELNDRFKDKVIMPGFIDNHVHPMLVGGFLLQTKFITPFDWNLPSGQVKGVKGREAYLARLREMEAKIEDPQEWLWTWGYQRNFHGDLSRNDLDAITSTRPVIVWGRSFHEIVLNTPALKAIGFLGKDDPQHEQIDWHKGLAMEAGFKQYILPKLVAILMKPERLLPTLKTIGQVLHMGGVTTAVDMAAAATDVDKEWQAQQAVYEKDDTPFRIYYIPLSSRLIANRYGGFEKAADFFETLPQRNTHHMKWLHKQVKFLADGAFFSQLMQMKDGYTDGHKGEWIMPPDELKEAGEVFWKRDYQIHTHVNGDLGMDVVLDMLNNLEKEYPRQDHRFVLHHVGYFTKDQAKRIAGLGAVVSAQPYYLYTMGEIYAEQGLGPDRAYHMLRLKSLVDNGIRLSLHSDFPMAPAEPLKLAWVAANRLSASGKVLAPEERISVDAALRAITIDAAYAVQLENSIGSIAPGKIADFTVLEQDPYEVQPEALKDVPVWGTVFEGKVFPIKTK</sequence>
<feature type="signal peptide" evidence="1">
    <location>
        <begin position="1"/>
        <end position="29"/>
    </location>
</feature>
<dbReference type="GO" id="GO:0016810">
    <property type="term" value="F:hydrolase activity, acting on carbon-nitrogen (but not peptide) bonds"/>
    <property type="evidence" value="ECO:0007669"/>
    <property type="project" value="InterPro"/>
</dbReference>
<feature type="domain" description="Amidohydrolase 3" evidence="2">
    <location>
        <begin position="87"/>
        <end position="577"/>
    </location>
</feature>
<gene>
    <name evidence="3" type="ORF">ENK44_08830</name>
</gene>
<dbReference type="AlphaFoldDB" id="A0A7V4UDS2"/>
<dbReference type="PANTHER" id="PTHR22642">
    <property type="entry name" value="IMIDAZOLONEPROPIONASE"/>
    <property type="match status" value="1"/>
</dbReference>
<comment type="caution">
    <text evidence="3">The sequence shown here is derived from an EMBL/GenBank/DDBJ whole genome shotgun (WGS) entry which is preliminary data.</text>
</comment>
<name>A0A7V4UDS2_CALAY</name>
<dbReference type="InterPro" id="IPR032466">
    <property type="entry name" value="Metal_Hydrolase"/>
</dbReference>
<dbReference type="Proteomes" id="UP000885779">
    <property type="component" value="Unassembled WGS sequence"/>
</dbReference>
<evidence type="ECO:0000256" key="1">
    <source>
        <dbReference type="SAM" id="SignalP"/>
    </source>
</evidence>
<dbReference type="Pfam" id="PF07969">
    <property type="entry name" value="Amidohydro_3"/>
    <property type="match status" value="1"/>
</dbReference>
<accession>A0A7V4UDS2</accession>